<protein>
    <submittedName>
        <fullName evidence="1">Signal transduction protein</fullName>
    </submittedName>
</protein>
<proteinExistence type="predicted"/>
<dbReference type="Proteomes" id="UP001150581">
    <property type="component" value="Unassembled WGS sequence"/>
</dbReference>
<gene>
    <name evidence="1" type="primary">SYG1_1</name>
    <name evidence="1" type="ORF">LPJ66_002880</name>
</gene>
<keyword evidence="2" id="KW-1185">Reference proteome</keyword>
<name>A0ACC1IP87_9FUNG</name>
<sequence>MKFGKYLEAEQVPEWVKMYVDYKGLKRQVKIIATAIEKRERGPTDERHSLIRRASAYLGYDSFVLSSPDAVHLDDGSPAPRTIPQASSSAIVPEITIAAEQLPRKDPRSDTECCSRAGCTKCSHFDSIISASPQIAMNMSAGNMGKVATTSMALAHDANIKIPISAQDAFTGGIRQRHTPIASSDCLSDDAFKKELSTRLPEEQEFFEQLEQELEKVNTFYLQKQTLFSTRLDSVRQQQQIYDEMLSGEHEAAALNLRPSRDMSFASLSGKMGVKSSDKTLGKSYRKNSSMSLVRANSKANNSSNAFGKSFNNSDAKSSPSPKTFEPSAQLRAARSKIKHAMLEVYRGMDLLKNYRILCYTAFIKALKKYQKTAKWCDGTEYFLNRVDGCYMSTSNRLNSMSAELETMYVSRYAGGSRSEGMSKLRVTVTGTSHNNQGTIFRCGLMLGTSVPLIVRAIYEATLLENEERVPYHRQLLQIYGAVYLVLVFLLLFSLNIMAWARAHINYRFIFEVDPRDFLDSWQFLELSSVFILLASVVFWVNFTLRIEHNSYICIYALLGTLLGMFFMPVKTFYWSSRWWLMKSLWRILFSGLYSVEFRDFFLGDEMCSLTYTFSMVLMLGCASANSWTNLDETCNTTQWWSNAAFLMMPNMFRLLQCIRRYADSGDAFPHLANGAKYSSTILTIWLASANRIQGGNVWKPIWVASAIANSCFTSLWDLLMDWGLFESRSKHRFLRSELKFDRPWVYYVAIVVDVILRFMWITQISPTFFSFGHRVHSSAISYIAAVFEVLRRFSWNFFRVENEHISNCGQFRATTDIPLPFNFDEDIEQSADPIHNEFEHEYDALAISSTMSPQTALSPGAGSSKWPNL</sequence>
<reference evidence="1" key="1">
    <citation type="submission" date="2022-07" db="EMBL/GenBank/DDBJ databases">
        <title>Phylogenomic reconstructions and comparative analyses of Kickxellomycotina fungi.</title>
        <authorList>
            <person name="Reynolds N.K."/>
            <person name="Stajich J.E."/>
            <person name="Barry K."/>
            <person name="Grigoriev I.V."/>
            <person name="Crous P."/>
            <person name="Smith M.E."/>
        </authorList>
    </citation>
    <scope>NUCLEOTIDE SEQUENCE</scope>
    <source>
        <strain evidence="1">Benny 63K</strain>
    </source>
</reference>
<accession>A0ACC1IP87</accession>
<evidence type="ECO:0000313" key="1">
    <source>
        <dbReference type="EMBL" id="KAJ1898244.1"/>
    </source>
</evidence>
<dbReference type="EMBL" id="JANBPG010000255">
    <property type="protein sequence ID" value="KAJ1898244.1"/>
    <property type="molecule type" value="Genomic_DNA"/>
</dbReference>
<comment type="caution">
    <text evidence="1">The sequence shown here is derived from an EMBL/GenBank/DDBJ whole genome shotgun (WGS) entry which is preliminary data.</text>
</comment>
<evidence type="ECO:0000313" key="2">
    <source>
        <dbReference type="Proteomes" id="UP001150581"/>
    </source>
</evidence>
<organism evidence="1 2">
    <name type="scientific">Kickxella alabastrina</name>
    <dbReference type="NCBI Taxonomy" id="61397"/>
    <lineage>
        <taxon>Eukaryota</taxon>
        <taxon>Fungi</taxon>
        <taxon>Fungi incertae sedis</taxon>
        <taxon>Zoopagomycota</taxon>
        <taxon>Kickxellomycotina</taxon>
        <taxon>Kickxellomycetes</taxon>
        <taxon>Kickxellales</taxon>
        <taxon>Kickxellaceae</taxon>
        <taxon>Kickxella</taxon>
    </lineage>
</organism>